<keyword evidence="4" id="KW-1185">Reference proteome</keyword>
<keyword evidence="3" id="KW-0378">Hydrolase</keyword>
<dbReference type="Proteomes" id="UP001519362">
    <property type="component" value="Unassembled WGS sequence"/>
</dbReference>
<comment type="caution">
    <text evidence="3">The sequence shown here is derived from an EMBL/GenBank/DDBJ whole genome shotgun (WGS) entry which is preliminary data.</text>
</comment>
<gene>
    <name evidence="3" type="ORF">JOF34_001593</name>
</gene>
<proteinExistence type="predicted"/>
<evidence type="ECO:0000313" key="3">
    <source>
        <dbReference type="EMBL" id="MBP2437007.1"/>
    </source>
</evidence>
<keyword evidence="3" id="KW-0645">Protease</keyword>
<dbReference type="InterPro" id="IPR001466">
    <property type="entry name" value="Beta-lactam-related"/>
</dbReference>
<dbReference type="PANTHER" id="PTHR46825:SF7">
    <property type="entry name" value="D-ALANYL-D-ALANINE CARBOXYPEPTIDASE"/>
    <property type="match status" value="1"/>
</dbReference>
<organism evidence="3 4">
    <name type="scientific">Microbacterium amylolyticum</name>
    <dbReference type="NCBI Taxonomy" id="936337"/>
    <lineage>
        <taxon>Bacteria</taxon>
        <taxon>Bacillati</taxon>
        <taxon>Actinomycetota</taxon>
        <taxon>Actinomycetes</taxon>
        <taxon>Micrococcales</taxon>
        <taxon>Microbacteriaceae</taxon>
        <taxon>Microbacterium</taxon>
    </lineage>
</organism>
<dbReference type="GO" id="GO:0009002">
    <property type="term" value="F:serine-type D-Ala-D-Ala carboxypeptidase activity"/>
    <property type="evidence" value="ECO:0007669"/>
    <property type="project" value="UniProtKB-EC"/>
</dbReference>
<dbReference type="InterPro" id="IPR012338">
    <property type="entry name" value="Beta-lactam/transpept-like"/>
</dbReference>
<dbReference type="PROSITE" id="PS51257">
    <property type="entry name" value="PROKAR_LIPOPROTEIN"/>
    <property type="match status" value="1"/>
</dbReference>
<reference evidence="3 4" key="1">
    <citation type="submission" date="2021-03" db="EMBL/GenBank/DDBJ databases">
        <title>Sequencing the genomes of 1000 actinobacteria strains.</title>
        <authorList>
            <person name="Klenk H.-P."/>
        </authorList>
    </citation>
    <scope>NUCLEOTIDE SEQUENCE [LARGE SCALE GENOMIC DNA]</scope>
    <source>
        <strain evidence="3 4">DSM 24221</strain>
    </source>
</reference>
<keyword evidence="1" id="KW-0732">Signal</keyword>
<name>A0ABS4ZIB9_9MICO</name>
<dbReference type="PANTHER" id="PTHR46825">
    <property type="entry name" value="D-ALANYL-D-ALANINE-CARBOXYPEPTIDASE/ENDOPEPTIDASE AMPH"/>
    <property type="match status" value="1"/>
</dbReference>
<dbReference type="SUPFAM" id="SSF56601">
    <property type="entry name" value="beta-lactamase/transpeptidase-like"/>
    <property type="match status" value="1"/>
</dbReference>
<evidence type="ECO:0000313" key="4">
    <source>
        <dbReference type="Proteomes" id="UP001519362"/>
    </source>
</evidence>
<evidence type="ECO:0000259" key="2">
    <source>
        <dbReference type="Pfam" id="PF00144"/>
    </source>
</evidence>
<dbReference type="EC" id="3.4.16.4" evidence="3"/>
<evidence type="ECO:0000256" key="1">
    <source>
        <dbReference type="SAM" id="SignalP"/>
    </source>
</evidence>
<dbReference type="Gene3D" id="3.40.710.10">
    <property type="entry name" value="DD-peptidase/beta-lactamase superfamily"/>
    <property type="match status" value="1"/>
</dbReference>
<dbReference type="Pfam" id="PF00144">
    <property type="entry name" value="Beta-lactamase"/>
    <property type="match status" value="1"/>
</dbReference>
<dbReference type="InterPro" id="IPR050491">
    <property type="entry name" value="AmpC-like"/>
</dbReference>
<protein>
    <submittedName>
        <fullName evidence="3">D-alanyl-D-alanine carboxypeptidase</fullName>
        <ecNumber evidence="3">3.4.16.4</ecNumber>
    </submittedName>
</protein>
<feature type="chain" id="PRO_5045088992" evidence="1">
    <location>
        <begin position="26"/>
        <end position="418"/>
    </location>
</feature>
<feature type="domain" description="Beta-lactamase-related" evidence="2">
    <location>
        <begin position="53"/>
        <end position="372"/>
    </location>
</feature>
<accession>A0ABS4ZIB9</accession>
<sequence>MCVMHRRGRVLAAGATLVAASVVLAGCTGQSNDPAPAEITNPLPDDIVSQLEDATTRAMAATGAPGAIAGVWVPWAGEWMTGLGETAPGSGEQPATDMTFRAGEITRSMTCDVLYELDDAGRVSLNDPVMKYVQSTPQLDEITLVDLCDGVAGIAASEPLLWNQISSNRDRVWKPREFAAAGLGRGMGEYGVWRDSDTSYFLLGIALENATRTSMADLYTEYVTAPLGLTDTQLPSAAAGEPGARPLPGHYTSFAARKNNCVAEPGDVTTLSSSIGYANGGVVTTLPDLRDYAFDLARRAGTSEDLGDRWANSLPTNSDGDQWVRYAGGDLMYGPMIGQAGDIVGYSTAAFSDIDTGLTVAVVLNNSAGGNELAGALARELAAIAAEVPGTEDRTVSLPWTIDQARSAVNDAAVCPID</sequence>
<keyword evidence="3" id="KW-0121">Carboxypeptidase</keyword>
<feature type="signal peptide" evidence="1">
    <location>
        <begin position="1"/>
        <end position="25"/>
    </location>
</feature>
<dbReference type="RefSeq" id="WP_165134992.1">
    <property type="nucleotide sequence ID" value="NZ_CP049253.1"/>
</dbReference>
<dbReference type="EMBL" id="JAGIOL010000001">
    <property type="protein sequence ID" value="MBP2437007.1"/>
    <property type="molecule type" value="Genomic_DNA"/>
</dbReference>